<dbReference type="GO" id="GO:0045259">
    <property type="term" value="C:proton-transporting ATP synthase complex"/>
    <property type="evidence" value="ECO:0007669"/>
    <property type="project" value="InterPro"/>
</dbReference>
<protein>
    <submittedName>
        <fullName evidence="1">ATP synthase subunit delta</fullName>
    </submittedName>
</protein>
<dbReference type="FunFam" id="1.20.5.440:FF:000003">
    <property type="entry name" value="ATP synthase subunit delta"/>
    <property type="match status" value="1"/>
</dbReference>
<dbReference type="PANTHER" id="PTHR13822">
    <property type="entry name" value="ATP SYNTHASE DELTA/EPSILON CHAIN"/>
    <property type="match status" value="1"/>
</dbReference>
<dbReference type="EMBL" id="VEPZ02001589">
    <property type="protein sequence ID" value="KAE8666968.1"/>
    <property type="molecule type" value="Genomic_DNA"/>
</dbReference>
<dbReference type="AlphaFoldDB" id="A0A6A2WYQ5"/>
<name>A0A6A2WYQ5_HIBSY</name>
<dbReference type="Proteomes" id="UP000436088">
    <property type="component" value="Unassembled WGS sequence"/>
</dbReference>
<accession>A0A6A2WYQ5</accession>
<reference evidence="1" key="1">
    <citation type="submission" date="2019-09" db="EMBL/GenBank/DDBJ databases">
        <title>Draft genome information of white flower Hibiscus syriacus.</title>
        <authorList>
            <person name="Kim Y.-M."/>
        </authorList>
    </citation>
    <scope>NUCLEOTIDE SEQUENCE [LARGE SCALE GENOMIC DNA]</scope>
    <source>
        <strain evidence="1">YM2019G1</strain>
    </source>
</reference>
<dbReference type="Gene3D" id="1.20.5.440">
    <property type="entry name" value="ATP synthase delta/epsilon subunit, C-terminal domain"/>
    <property type="match status" value="1"/>
</dbReference>
<dbReference type="GO" id="GO:0046933">
    <property type="term" value="F:proton-transporting ATP synthase activity, rotational mechanism"/>
    <property type="evidence" value="ECO:0007669"/>
    <property type="project" value="InterPro"/>
</dbReference>
<keyword evidence="2" id="KW-1185">Reference proteome</keyword>
<evidence type="ECO:0000313" key="1">
    <source>
        <dbReference type="EMBL" id="KAE8666968.1"/>
    </source>
</evidence>
<dbReference type="InterPro" id="IPR001469">
    <property type="entry name" value="ATP_synth_F1_dsu/esu"/>
</dbReference>
<sequence>MSSLHNSFADVIAVEAAPLDRIDANLVQKGLVEFTQKLSSATTELEKAEAQIGIDVHSALNSALTG</sequence>
<organism evidence="1 2">
    <name type="scientific">Hibiscus syriacus</name>
    <name type="common">Rose of Sharon</name>
    <dbReference type="NCBI Taxonomy" id="106335"/>
    <lineage>
        <taxon>Eukaryota</taxon>
        <taxon>Viridiplantae</taxon>
        <taxon>Streptophyta</taxon>
        <taxon>Embryophyta</taxon>
        <taxon>Tracheophyta</taxon>
        <taxon>Spermatophyta</taxon>
        <taxon>Magnoliopsida</taxon>
        <taxon>eudicotyledons</taxon>
        <taxon>Gunneridae</taxon>
        <taxon>Pentapetalae</taxon>
        <taxon>rosids</taxon>
        <taxon>malvids</taxon>
        <taxon>Malvales</taxon>
        <taxon>Malvaceae</taxon>
        <taxon>Malvoideae</taxon>
        <taxon>Hibiscus</taxon>
    </lineage>
</organism>
<gene>
    <name evidence="1" type="ORF">F3Y22_tig00112471pilonHSYRG00094</name>
</gene>
<dbReference type="PANTHER" id="PTHR13822:SF14">
    <property type="entry name" value="ATP SYNTHASE SUBUNIT DELTA', MITOCHONDRIAL-LIKE"/>
    <property type="match status" value="1"/>
</dbReference>
<proteinExistence type="predicted"/>
<evidence type="ECO:0000313" key="2">
    <source>
        <dbReference type="Proteomes" id="UP000436088"/>
    </source>
</evidence>
<comment type="caution">
    <text evidence="1">The sequence shown here is derived from an EMBL/GenBank/DDBJ whole genome shotgun (WGS) entry which is preliminary data.</text>
</comment>